<sequence>MTTQTHSGPVETVPPGTRLFASYRERPRTRKDACPLRQTTDRPLGRKHQRTSNRIEAAGKMAPKISIMALYLLLFVLAAVDAKPPADDTKQPVTGRVAPAEISEGLQEIDNHGRITVPEGQSLPPHPAVGPGHNAPPNSIDDGGSGPVHYSHNTHNTHTQHPDTVFRSRQLSAAHWLPRQSQEAN</sequence>
<evidence type="ECO:0000313" key="2">
    <source>
        <dbReference type="EMBL" id="ROT76545.1"/>
    </source>
</evidence>
<organism evidence="2 3">
    <name type="scientific">Penaeus vannamei</name>
    <name type="common">Whiteleg shrimp</name>
    <name type="synonym">Litopenaeus vannamei</name>
    <dbReference type="NCBI Taxonomy" id="6689"/>
    <lineage>
        <taxon>Eukaryota</taxon>
        <taxon>Metazoa</taxon>
        <taxon>Ecdysozoa</taxon>
        <taxon>Arthropoda</taxon>
        <taxon>Crustacea</taxon>
        <taxon>Multicrustacea</taxon>
        <taxon>Malacostraca</taxon>
        <taxon>Eumalacostraca</taxon>
        <taxon>Eucarida</taxon>
        <taxon>Decapoda</taxon>
        <taxon>Dendrobranchiata</taxon>
        <taxon>Penaeoidea</taxon>
        <taxon>Penaeidae</taxon>
        <taxon>Penaeus</taxon>
    </lineage>
</organism>
<feature type="compositionally biased region" description="Basic and acidic residues" evidence="1">
    <location>
        <begin position="24"/>
        <end position="44"/>
    </location>
</feature>
<reference evidence="2 3" key="2">
    <citation type="submission" date="2019-01" db="EMBL/GenBank/DDBJ databases">
        <title>The decoding of complex shrimp genome reveals the adaptation for benthos swimmer, frequently molting mechanism and breeding impact on genome.</title>
        <authorList>
            <person name="Sun Y."/>
            <person name="Gao Y."/>
            <person name="Yu Y."/>
        </authorList>
    </citation>
    <scope>NUCLEOTIDE SEQUENCE [LARGE SCALE GENOMIC DNA]</scope>
    <source>
        <tissue evidence="2">Muscle</tissue>
    </source>
</reference>
<feature type="region of interest" description="Disordered" evidence="1">
    <location>
        <begin position="119"/>
        <end position="161"/>
    </location>
</feature>
<dbReference type="Proteomes" id="UP000283509">
    <property type="component" value="Unassembled WGS sequence"/>
</dbReference>
<comment type="caution">
    <text evidence="2">The sequence shown here is derived from an EMBL/GenBank/DDBJ whole genome shotgun (WGS) entry which is preliminary data.</text>
</comment>
<gene>
    <name evidence="2" type="ORF">C7M84_004865</name>
</gene>
<accession>A0A423TJC4</accession>
<proteinExistence type="predicted"/>
<reference evidence="2 3" key="1">
    <citation type="submission" date="2018-04" db="EMBL/GenBank/DDBJ databases">
        <authorList>
            <person name="Zhang X."/>
            <person name="Yuan J."/>
            <person name="Li F."/>
            <person name="Xiang J."/>
        </authorList>
    </citation>
    <scope>NUCLEOTIDE SEQUENCE [LARGE SCALE GENOMIC DNA]</scope>
    <source>
        <tissue evidence="2">Muscle</tissue>
    </source>
</reference>
<dbReference type="AlphaFoldDB" id="A0A423TJC4"/>
<dbReference type="EMBL" id="QCYY01001646">
    <property type="protein sequence ID" value="ROT76545.1"/>
    <property type="molecule type" value="Genomic_DNA"/>
</dbReference>
<keyword evidence="3" id="KW-1185">Reference proteome</keyword>
<evidence type="ECO:0000256" key="1">
    <source>
        <dbReference type="SAM" id="MobiDB-lite"/>
    </source>
</evidence>
<feature type="region of interest" description="Disordered" evidence="1">
    <location>
        <begin position="24"/>
        <end position="53"/>
    </location>
</feature>
<protein>
    <submittedName>
        <fullName evidence="2">Uncharacterized protein</fullName>
    </submittedName>
</protein>
<evidence type="ECO:0000313" key="3">
    <source>
        <dbReference type="Proteomes" id="UP000283509"/>
    </source>
</evidence>
<name>A0A423TJC4_PENVA</name>